<accession>D2UE95</accession>
<evidence type="ECO:0000256" key="1">
    <source>
        <dbReference type="ARBA" id="ARBA00001971"/>
    </source>
</evidence>
<dbReference type="SUPFAM" id="SSF48264">
    <property type="entry name" value="Cytochrome P450"/>
    <property type="match status" value="1"/>
</dbReference>
<keyword evidence="3" id="KW-0560">Oxidoreductase</keyword>
<protein>
    <submittedName>
        <fullName evidence="4">Putative oxidoreductase cytochrome p-450 protein</fullName>
    </submittedName>
</protein>
<dbReference type="InterPro" id="IPR002397">
    <property type="entry name" value="Cyt_P450_B"/>
</dbReference>
<keyword evidence="3" id="KW-0503">Monooxygenase</keyword>
<dbReference type="KEGG" id="xal:XALC_1851"/>
<dbReference type="eggNOG" id="COG2124">
    <property type="taxonomic scope" value="Bacteria"/>
</dbReference>
<proteinExistence type="inferred from homology"/>
<comment type="cofactor">
    <cofactor evidence="1">
        <name>heme</name>
        <dbReference type="ChEBI" id="CHEBI:30413"/>
    </cofactor>
</comment>
<dbReference type="EMBL" id="FP565176">
    <property type="protein sequence ID" value="CBA16341.1"/>
    <property type="molecule type" value="Genomic_DNA"/>
</dbReference>
<dbReference type="Pfam" id="PF00067">
    <property type="entry name" value="p450"/>
    <property type="match status" value="1"/>
</dbReference>
<keyword evidence="3" id="KW-0479">Metal-binding</keyword>
<evidence type="ECO:0000313" key="5">
    <source>
        <dbReference type="Proteomes" id="UP000001890"/>
    </source>
</evidence>
<dbReference type="GO" id="GO:0020037">
    <property type="term" value="F:heme binding"/>
    <property type="evidence" value="ECO:0007669"/>
    <property type="project" value="InterPro"/>
</dbReference>
<evidence type="ECO:0000313" key="4">
    <source>
        <dbReference type="EMBL" id="CBA16341.1"/>
    </source>
</evidence>
<keyword evidence="3" id="KW-0408">Iron</keyword>
<keyword evidence="5" id="KW-1185">Reference proteome</keyword>
<organism evidence="4 5">
    <name type="scientific">Xanthomonas albilineans (strain GPE PC73 / CFBP 7063)</name>
    <dbReference type="NCBI Taxonomy" id="380358"/>
    <lineage>
        <taxon>Bacteria</taxon>
        <taxon>Pseudomonadati</taxon>
        <taxon>Pseudomonadota</taxon>
        <taxon>Gammaproteobacteria</taxon>
        <taxon>Lysobacterales</taxon>
        <taxon>Lysobacteraceae</taxon>
        <taxon>Xanthomonas</taxon>
    </lineage>
</organism>
<name>D2UE95_XANAP</name>
<dbReference type="InterPro" id="IPR036396">
    <property type="entry name" value="Cyt_P450_sf"/>
</dbReference>
<reference evidence="4 5" key="1">
    <citation type="journal article" date="2009" name="BMC Genomics">
        <title>The complete genome sequence of Xanthomonas albilineans provides new insights into the reductive genome evolution of the xylem-limited Xanthomonadaceae.</title>
        <authorList>
            <person name="Pieretti I."/>
            <person name="Royer M."/>
            <person name="Barbe V."/>
            <person name="Carrere S."/>
            <person name="Koebnik R."/>
            <person name="Cociancich S."/>
            <person name="Couloux A."/>
            <person name="Darrasse A."/>
            <person name="Gouzy J."/>
            <person name="Jacques M.A."/>
            <person name="Lauber E."/>
            <person name="Manceau C."/>
            <person name="Mangenot S."/>
            <person name="Poussier S."/>
            <person name="Segurens B."/>
            <person name="Szurek B."/>
            <person name="Verdier V."/>
            <person name="Arlat M."/>
            <person name="Rott P."/>
        </authorList>
    </citation>
    <scope>NUCLEOTIDE SEQUENCE [LARGE SCALE GENOMIC DNA]</scope>
    <source>
        <strain evidence="5">GPE PC73 / CFBP 7063</strain>
    </source>
</reference>
<dbReference type="InterPro" id="IPR001128">
    <property type="entry name" value="Cyt_P450"/>
</dbReference>
<dbReference type="GeneID" id="57877159"/>
<dbReference type="InterPro" id="IPR017972">
    <property type="entry name" value="Cyt_P450_CS"/>
</dbReference>
<dbReference type="STRING" id="380358.XALC_1851"/>
<dbReference type="PROSITE" id="PS00086">
    <property type="entry name" value="CYTOCHROME_P450"/>
    <property type="match status" value="1"/>
</dbReference>
<dbReference type="PRINTS" id="PR00359">
    <property type="entry name" value="BP450"/>
</dbReference>
<dbReference type="PANTHER" id="PTHR46696:SF1">
    <property type="entry name" value="CYTOCHROME P450 YJIB-RELATED"/>
    <property type="match status" value="1"/>
</dbReference>
<gene>
    <name evidence="4" type="ordered locus">XALc_1851</name>
</gene>
<comment type="similarity">
    <text evidence="2 3">Belongs to the cytochrome P450 family.</text>
</comment>
<evidence type="ECO:0000256" key="3">
    <source>
        <dbReference type="RuleBase" id="RU000461"/>
    </source>
</evidence>
<dbReference type="Proteomes" id="UP000001890">
    <property type="component" value="Chromosome"/>
</dbReference>
<evidence type="ECO:0000256" key="2">
    <source>
        <dbReference type="ARBA" id="ARBA00010617"/>
    </source>
</evidence>
<dbReference type="GO" id="GO:0016705">
    <property type="term" value="F:oxidoreductase activity, acting on paired donors, with incorporation or reduction of molecular oxygen"/>
    <property type="evidence" value="ECO:0007669"/>
    <property type="project" value="InterPro"/>
</dbReference>
<keyword evidence="3" id="KW-0349">Heme</keyword>
<dbReference type="RefSeq" id="WP_012916342.1">
    <property type="nucleotide sequence ID" value="NC_013722.1"/>
</dbReference>
<dbReference type="GO" id="GO:0004497">
    <property type="term" value="F:monooxygenase activity"/>
    <property type="evidence" value="ECO:0007669"/>
    <property type="project" value="UniProtKB-KW"/>
</dbReference>
<dbReference type="PANTHER" id="PTHR46696">
    <property type="entry name" value="P450, PUTATIVE (EUROFUNG)-RELATED"/>
    <property type="match status" value="1"/>
</dbReference>
<dbReference type="AlphaFoldDB" id="D2UE95"/>
<dbReference type="Gene3D" id="1.10.630.10">
    <property type="entry name" value="Cytochrome P450"/>
    <property type="match status" value="1"/>
</dbReference>
<sequence length="419" mass="45716">MLKTPPVSDIDLFSEGCLSDPYDSYEILRVLGPVVFLSCCNAFALTRYQVAKQALEDHDAFSAAKGVTLNAVMDSYQVGVTIQASDPPEHDRLRRVLHSALMAERLSILESKIDVIADQTVKSLVQQEQFDAISDLARAVTQNAIYDLLGLPQTGRHRLAAFTDAHFNAYGPLTNTIEKTARERVNNGLAAMQKGQSLLGYFINRLEPGSVGAAIKDAVTQGVITDFEADKLLSTLIVASVDTTVHSIGNAIYCLATHRDQWEMLRANPSLVPAAYNEALRFDSPSQIIARTTKRAFVVDGYSLPVDAKVAILFGSANHDEAVFDNSRDFRIDRPMSRPLSFGSGVHACIGQRLARRLGRAVIAALVRHARLIVLSEPPERQLNSVLRGFSKLPIKTVSVDAILPPRLACPLPATMATP</sequence>
<dbReference type="GO" id="GO:0005506">
    <property type="term" value="F:iron ion binding"/>
    <property type="evidence" value="ECO:0007669"/>
    <property type="project" value="InterPro"/>
</dbReference>